<dbReference type="InterPro" id="IPR001878">
    <property type="entry name" value="Znf_CCHC"/>
</dbReference>
<reference evidence="5" key="1">
    <citation type="submission" date="2021-03" db="EMBL/GenBank/DDBJ databases">
        <title>Draft genome sequence of rust myrtle Austropuccinia psidii MF-1, a brazilian biotype.</title>
        <authorList>
            <person name="Quecine M.C."/>
            <person name="Pachon D.M.R."/>
            <person name="Bonatelli M.L."/>
            <person name="Correr F.H."/>
            <person name="Franceschini L.M."/>
            <person name="Leite T.F."/>
            <person name="Margarido G.R.A."/>
            <person name="Almeida C.A."/>
            <person name="Ferrarezi J.A."/>
            <person name="Labate C.A."/>
        </authorList>
    </citation>
    <scope>NUCLEOTIDE SEQUENCE</scope>
    <source>
        <strain evidence="5">MF-1</strain>
    </source>
</reference>
<evidence type="ECO:0000256" key="1">
    <source>
        <dbReference type="ARBA" id="ARBA00022664"/>
    </source>
</evidence>
<feature type="domain" description="CCHC-type" evidence="4">
    <location>
        <begin position="61"/>
        <end position="75"/>
    </location>
</feature>
<name>A0A9Q3JYE4_9BASI</name>
<protein>
    <recommendedName>
        <fullName evidence="4">CCHC-type domain-containing protein</fullName>
    </recommendedName>
</protein>
<evidence type="ECO:0000256" key="3">
    <source>
        <dbReference type="SAM" id="MobiDB-lite"/>
    </source>
</evidence>
<evidence type="ECO:0000256" key="2">
    <source>
        <dbReference type="PROSITE-ProRule" id="PRU00047"/>
    </source>
</evidence>
<dbReference type="GO" id="GO:0006397">
    <property type="term" value="P:mRNA processing"/>
    <property type="evidence" value="ECO:0007669"/>
    <property type="project" value="UniProtKB-KW"/>
</dbReference>
<feature type="compositionally biased region" description="Polar residues" evidence="3">
    <location>
        <begin position="35"/>
        <end position="45"/>
    </location>
</feature>
<keyword evidence="1" id="KW-0507">mRNA processing</keyword>
<dbReference type="InterPro" id="IPR036875">
    <property type="entry name" value="Znf_CCHC_sf"/>
</dbReference>
<keyword evidence="2" id="KW-0863">Zinc-finger</keyword>
<accession>A0A9Q3JYE4</accession>
<dbReference type="Pfam" id="PF00098">
    <property type="entry name" value="zf-CCHC"/>
    <property type="match status" value="1"/>
</dbReference>
<evidence type="ECO:0000259" key="4">
    <source>
        <dbReference type="PROSITE" id="PS50158"/>
    </source>
</evidence>
<sequence>MEDLRDNSTYSHSHSNRGQAFSTPLGDGKYVPNFRPQNSNSPLSNKSKAWRRQWLLPQNPCFYCGEPEHWQPECPACMKVSKAWLSSSQSRANVNSIGEVPPLENSEKLLDLEETHSVVGDISLFTYLPKPNMSLSVASSHHFLVDAIWDIKLTTPQGLLFILDMILCRAIPGLVLSIGQILSQNISITLSGGNFIIQQANIIVSLRGIFRYPKDHK</sequence>
<comment type="caution">
    <text evidence="5">The sequence shown here is derived from an EMBL/GenBank/DDBJ whole genome shotgun (WGS) entry which is preliminary data.</text>
</comment>
<dbReference type="EMBL" id="AVOT02087449">
    <property type="protein sequence ID" value="MBW0571063.1"/>
    <property type="molecule type" value="Genomic_DNA"/>
</dbReference>
<dbReference type="SMART" id="SM00343">
    <property type="entry name" value="ZnF_C2HC"/>
    <property type="match status" value="1"/>
</dbReference>
<keyword evidence="2" id="KW-0479">Metal-binding</keyword>
<keyword evidence="2" id="KW-0862">Zinc</keyword>
<feature type="region of interest" description="Disordered" evidence="3">
    <location>
        <begin position="1"/>
        <end position="45"/>
    </location>
</feature>
<dbReference type="PROSITE" id="PS50158">
    <property type="entry name" value="ZF_CCHC"/>
    <property type="match status" value="1"/>
</dbReference>
<feature type="compositionally biased region" description="Polar residues" evidence="3">
    <location>
        <begin position="7"/>
        <end position="22"/>
    </location>
</feature>
<dbReference type="SUPFAM" id="SSF57756">
    <property type="entry name" value="Retrovirus zinc finger-like domains"/>
    <property type="match status" value="1"/>
</dbReference>
<dbReference type="GO" id="GO:0008270">
    <property type="term" value="F:zinc ion binding"/>
    <property type="evidence" value="ECO:0007669"/>
    <property type="project" value="UniProtKB-KW"/>
</dbReference>
<organism evidence="5 6">
    <name type="scientific">Austropuccinia psidii MF-1</name>
    <dbReference type="NCBI Taxonomy" id="1389203"/>
    <lineage>
        <taxon>Eukaryota</taxon>
        <taxon>Fungi</taxon>
        <taxon>Dikarya</taxon>
        <taxon>Basidiomycota</taxon>
        <taxon>Pucciniomycotina</taxon>
        <taxon>Pucciniomycetes</taxon>
        <taxon>Pucciniales</taxon>
        <taxon>Sphaerophragmiaceae</taxon>
        <taxon>Austropuccinia</taxon>
    </lineage>
</organism>
<gene>
    <name evidence="5" type="ORF">O181_110778</name>
</gene>
<evidence type="ECO:0000313" key="6">
    <source>
        <dbReference type="Proteomes" id="UP000765509"/>
    </source>
</evidence>
<keyword evidence="6" id="KW-1185">Reference proteome</keyword>
<dbReference type="GO" id="GO:0003676">
    <property type="term" value="F:nucleic acid binding"/>
    <property type="evidence" value="ECO:0007669"/>
    <property type="project" value="InterPro"/>
</dbReference>
<dbReference type="AlphaFoldDB" id="A0A9Q3JYE4"/>
<dbReference type="Proteomes" id="UP000765509">
    <property type="component" value="Unassembled WGS sequence"/>
</dbReference>
<evidence type="ECO:0000313" key="5">
    <source>
        <dbReference type="EMBL" id="MBW0571063.1"/>
    </source>
</evidence>
<proteinExistence type="predicted"/>